<dbReference type="InterPro" id="IPR002477">
    <property type="entry name" value="Peptidoglycan-bd-like"/>
</dbReference>
<keyword evidence="2" id="KW-0472">Membrane</keyword>
<proteinExistence type="predicted"/>
<feature type="region of interest" description="Disordered" evidence="1">
    <location>
        <begin position="327"/>
        <end position="362"/>
    </location>
</feature>
<gene>
    <name evidence="4" type="ORF">ABT272_41590</name>
</gene>
<feature type="domain" description="Peptidoglycan binding-like" evidence="3">
    <location>
        <begin position="211"/>
        <end position="259"/>
    </location>
</feature>
<feature type="compositionally biased region" description="Low complexity" evidence="1">
    <location>
        <begin position="173"/>
        <end position="201"/>
    </location>
</feature>
<accession>A0ABV1UK65</accession>
<feature type="region of interest" description="Disordered" evidence="1">
    <location>
        <begin position="1"/>
        <end position="27"/>
    </location>
</feature>
<protein>
    <submittedName>
        <fullName evidence="4">Peptidoglycan-binding domain-containing protein</fullName>
    </submittedName>
</protein>
<dbReference type="RefSeq" id="WP_352066027.1">
    <property type="nucleotide sequence ID" value="NZ_JBEPAZ010000085.1"/>
</dbReference>
<evidence type="ECO:0000259" key="3">
    <source>
        <dbReference type="Pfam" id="PF01471"/>
    </source>
</evidence>
<dbReference type="Pfam" id="PF01471">
    <property type="entry name" value="PG_binding_1"/>
    <property type="match status" value="1"/>
</dbReference>
<dbReference type="Gene3D" id="1.10.101.10">
    <property type="entry name" value="PGBD-like superfamily/PGBD"/>
    <property type="match status" value="1"/>
</dbReference>
<sequence>MDTAKESQLSDAPQALDSPAFGRRPVKPGRRGRVLAGAAVAVVAAVVGVGALGLGGGEPDLAGGGVVRPGGTVKVTRGTLSEETAVKGELGYGPEMPLPVKASGTVTWLPHRGASVKRGGAVLRVDDRPVVLLYGALPMYRDLSATAMESPSQNSAGGSGGGGDRPGGDDPGEAGLAAAGITGQAGGTDTAGAAGAEDSSRVGAGVAGPVRGADVRQFERNLAALGYTGFTVDDEFSVKTAQAVKRWQKALGMPETGVVKAGDLVYAGGPIRVARTGVQVGAEVSAEAVSYSSAARMVTVAASAADMAWAQQGNRVTVELPGGATARGKVSSVGADASPAAGDAASGGAASGGGEGGGAEDPTVPVVITFADQKGLGRLESGPVTVQYVGRERRDVLTVPVVALVALAEGGYGLEPADAKSPESQSTGAYVAVKTGLVADGRAEVSGPGVREGMTVRIPK</sequence>
<evidence type="ECO:0000256" key="1">
    <source>
        <dbReference type="SAM" id="MobiDB-lite"/>
    </source>
</evidence>
<feature type="compositionally biased region" description="Polar residues" evidence="1">
    <location>
        <begin position="1"/>
        <end position="11"/>
    </location>
</feature>
<reference evidence="4 5" key="1">
    <citation type="submission" date="2024-06" db="EMBL/GenBank/DDBJ databases">
        <title>The Natural Products Discovery Center: Release of the First 8490 Sequenced Strains for Exploring Actinobacteria Biosynthetic Diversity.</title>
        <authorList>
            <person name="Kalkreuter E."/>
            <person name="Kautsar S.A."/>
            <person name="Yang D."/>
            <person name="Bader C.D."/>
            <person name="Teijaro C.N."/>
            <person name="Fluegel L."/>
            <person name="Davis C.M."/>
            <person name="Simpson J.R."/>
            <person name="Lauterbach L."/>
            <person name="Steele A.D."/>
            <person name="Gui C."/>
            <person name="Meng S."/>
            <person name="Li G."/>
            <person name="Viehrig K."/>
            <person name="Ye F."/>
            <person name="Su P."/>
            <person name="Kiefer A.F."/>
            <person name="Nichols A."/>
            <person name="Cepeda A.J."/>
            <person name="Yan W."/>
            <person name="Fan B."/>
            <person name="Jiang Y."/>
            <person name="Adhikari A."/>
            <person name="Zheng C.-J."/>
            <person name="Schuster L."/>
            <person name="Cowan T.M."/>
            <person name="Smanski M.J."/>
            <person name="Chevrette M.G."/>
            <person name="De Carvalho L.P.S."/>
            <person name="Shen B."/>
        </authorList>
    </citation>
    <scope>NUCLEOTIDE SEQUENCE [LARGE SCALE GENOMIC DNA]</scope>
    <source>
        <strain evidence="4 5">NPDC001166</strain>
    </source>
</reference>
<name>A0ABV1UK65_9ACTN</name>
<organism evidence="4 5">
    <name type="scientific">Streptomyces sp. 900105245</name>
    <dbReference type="NCBI Taxonomy" id="3154379"/>
    <lineage>
        <taxon>Bacteria</taxon>
        <taxon>Bacillati</taxon>
        <taxon>Actinomycetota</taxon>
        <taxon>Actinomycetes</taxon>
        <taxon>Kitasatosporales</taxon>
        <taxon>Streptomycetaceae</taxon>
        <taxon>Streptomyces</taxon>
    </lineage>
</organism>
<feature type="compositionally biased region" description="Low complexity" evidence="1">
    <location>
        <begin position="334"/>
        <end position="348"/>
    </location>
</feature>
<keyword evidence="2" id="KW-1133">Transmembrane helix</keyword>
<comment type="caution">
    <text evidence="4">The sequence shown here is derived from an EMBL/GenBank/DDBJ whole genome shotgun (WGS) entry which is preliminary data.</text>
</comment>
<evidence type="ECO:0000313" key="5">
    <source>
        <dbReference type="Proteomes" id="UP001470023"/>
    </source>
</evidence>
<evidence type="ECO:0000313" key="4">
    <source>
        <dbReference type="EMBL" id="MER6434128.1"/>
    </source>
</evidence>
<keyword evidence="5" id="KW-1185">Reference proteome</keyword>
<dbReference type="EMBL" id="JBEPAZ010000085">
    <property type="protein sequence ID" value="MER6434128.1"/>
    <property type="molecule type" value="Genomic_DNA"/>
</dbReference>
<feature type="compositionally biased region" description="Gly residues" evidence="1">
    <location>
        <begin position="349"/>
        <end position="359"/>
    </location>
</feature>
<feature type="region of interest" description="Disordered" evidence="1">
    <location>
        <begin position="148"/>
        <end position="201"/>
    </location>
</feature>
<dbReference type="SUPFAM" id="SSF47090">
    <property type="entry name" value="PGBD-like"/>
    <property type="match status" value="1"/>
</dbReference>
<keyword evidence="2" id="KW-0812">Transmembrane</keyword>
<dbReference type="InterPro" id="IPR036366">
    <property type="entry name" value="PGBDSf"/>
</dbReference>
<feature type="transmembrane region" description="Helical" evidence="2">
    <location>
        <begin position="34"/>
        <end position="54"/>
    </location>
</feature>
<evidence type="ECO:0000256" key="2">
    <source>
        <dbReference type="SAM" id="Phobius"/>
    </source>
</evidence>
<dbReference type="InterPro" id="IPR036365">
    <property type="entry name" value="PGBD-like_sf"/>
</dbReference>
<dbReference type="Proteomes" id="UP001470023">
    <property type="component" value="Unassembled WGS sequence"/>
</dbReference>